<proteinExistence type="predicted"/>
<dbReference type="Pfam" id="PF00076">
    <property type="entry name" value="RRM_1"/>
    <property type="match status" value="1"/>
</dbReference>
<organism evidence="3 4">
    <name type="scientific">Candidatus Syntrophonatronum acetioxidans</name>
    <dbReference type="NCBI Taxonomy" id="1795816"/>
    <lineage>
        <taxon>Bacteria</taxon>
        <taxon>Bacillati</taxon>
        <taxon>Bacillota</taxon>
        <taxon>Clostridia</taxon>
        <taxon>Eubacteriales</taxon>
        <taxon>Syntrophomonadaceae</taxon>
        <taxon>Candidatus Syntrophonatronum</taxon>
    </lineage>
</organism>
<dbReference type="InterPro" id="IPR000504">
    <property type="entry name" value="RRM_dom"/>
</dbReference>
<dbReference type="GO" id="GO:0003723">
    <property type="term" value="F:RNA binding"/>
    <property type="evidence" value="ECO:0007669"/>
    <property type="project" value="UniProtKB-KW"/>
</dbReference>
<dbReference type="Gene3D" id="3.30.70.330">
    <property type="match status" value="1"/>
</dbReference>
<dbReference type="PANTHER" id="PTHR48027">
    <property type="entry name" value="HETEROGENEOUS NUCLEAR RIBONUCLEOPROTEIN 87F-RELATED"/>
    <property type="match status" value="1"/>
</dbReference>
<dbReference type="EMBL" id="QZAA01000107">
    <property type="protein sequence ID" value="RQD76831.1"/>
    <property type="molecule type" value="Genomic_DNA"/>
</dbReference>
<reference evidence="3 4" key="1">
    <citation type="submission" date="2018-08" db="EMBL/GenBank/DDBJ databases">
        <title>The metabolism and importance of syntrophic acetate oxidation coupled to methane or sulfide production in haloalkaline environments.</title>
        <authorList>
            <person name="Timmers P.H.A."/>
            <person name="Vavourakis C.D."/>
            <person name="Sorokin D.Y."/>
            <person name="Sinninghe Damste J.S."/>
            <person name="Muyzer G."/>
            <person name="Stams A.J.M."/>
            <person name="Plugge C.M."/>
        </authorList>
    </citation>
    <scope>NUCLEOTIDE SEQUENCE [LARGE SCALE GENOMIC DNA]</scope>
    <source>
        <strain evidence="3">MSAO_Bac1</strain>
    </source>
</reference>
<dbReference type="InterPro" id="IPR048289">
    <property type="entry name" value="RRM2_NsCP33-like"/>
</dbReference>
<dbReference type="InterPro" id="IPR052462">
    <property type="entry name" value="SLIRP/GR-RBP-like"/>
</dbReference>
<keyword evidence="1" id="KW-0694">RNA-binding</keyword>
<protein>
    <submittedName>
        <fullName evidence="3">RNA-binding protein</fullName>
    </submittedName>
</protein>
<dbReference type="SMART" id="SM00360">
    <property type="entry name" value="RRM"/>
    <property type="match status" value="1"/>
</dbReference>
<dbReference type="InterPro" id="IPR012677">
    <property type="entry name" value="Nucleotide-bd_a/b_plait_sf"/>
</dbReference>
<evidence type="ECO:0000313" key="4">
    <source>
        <dbReference type="Proteomes" id="UP000285138"/>
    </source>
</evidence>
<evidence type="ECO:0000313" key="3">
    <source>
        <dbReference type="EMBL" id="RQD76831.1"/>
    </source>
</evidence>
<comment type="caution">
    <text evidence="3">The sequence shown here is derived from an EMBL/GenBank/DDBJ whole genome shotgun (WGS) entry which is preliminary data.</text>
</comment>
<sequence length="84" mass="9408">MNKTLYVGNIPWALREDDLLSAFSEHGEVVSCRIITDSRTGRSKGYGFVEVPQEEADKMIQAMNGTGLEGREIVVNEAKPREEH</sequence>
<dbReference type="Proteomes" id="UP000285138">
    <property type="component" value="Unassembled WGS sequence"/>
</dbReference>
<evidence type="ECO:0000259" key="2">
    <source>
        <dbReference type="PROSITE" id="PS50102"/>
    </source>
</evidence>
<dbReference type="PROSITE" id="PS50102">
    <property type="entry name" value="RRM"/>
    <property type="match status" value="1"/>
</dbReference>
<accession>A0A424YG12</accession>
<gene>
    <name evidence="3" type="ORF">D5R97_03610</name>
</gene>
<name>A0A424YG12_9FIRM</name>
<evidence type="ECO:0000256" key="1">
    <source>
        <dbReference type="ARBA" id="ARBA00022884"/>
    </source>
</evidence>
<dbReference type="SUPFAM" id="SSF54928">
    <property type="entry name" value="RNA-binding domain, RBD"/>
    <property type="match status" value="1"/>
</dbReference>
<dbReference type="AlphaFoldDB" id="A0A424YG12"/>
<dbReference type="InterPro" id="IPR035979">
    <property type="entry name" value="RBD_domain_sf"/>
</dbReference>
<dbReference type="CDD" id="cd21608">
    <property type="entry name" value="RRM2_NsCP33_like"/>
    <property type="match status" value="1"/>
</dbReference>
<feature type="domain" description="RRM" evidence="2">
    <location>
        <begin position="3"/>
        <end position="80"/>
    </location>
</feature>